<dbReference type="EMBL" id="CAFBPQ010000097">
    <property type="protein sequence ID" value="CAB5033789.1"/>
    <property type="molecule type" value="Genomic_DNA"/>
</dbReference>
<dbReference type="PANTHER" id="PTHR42794:SF1">
    <property type="entry name" value="HEMIN IMPORT ATP-BINDING PROTEIN HMUV"/>
    <property type="match status" value="1"/>
</dbReference>
<sequence>MVVLEARSVSVSLGGNQILNGIDLDVKSGSWVSIVGPNGAGKTTLIRVLTGTLVPDSGSVQLLSRDIGSYRSRDRAQSIAVVPQIPVVPSGLSVLDYALLGRTPHVKFFGSESAKDLDLVWATLERLGISHLAGRVLDSCSGGERQRVFLARALVQDAPVLLLDEPTSSLDIGHQQEVLDLIDSLRRERSLTVVSTMHDLTLAGLYADELVLLSDKQVVERGVADEVLTEEILRKHFGARVRVLPGSQGPVVVPHRDRELETRESSGPA</sequence>
<evidence type="ECO:0000256" key="2">
    <source>
        <dbReference type="ARBA" id="ARBA00022741"/>
    </source>
</evidence>
<dbReference type="AlphaFoldDB" id="A0A6J7RYD9"/>
<evidence type="ECO:0000256" key="1">
    <source>
        <dbReference type="ARBA" id="ARBA00022448"/>
    </source>
</evidence>
<name>A0A6J7RYD9_9ZZZZ</name>
<dbReference type="CDD" id="cd03214">
    <property type="entry name" value="ABC_Iron-Siderophores_B12_Hemin"/>
    <property type="match status" value="1"/>
</dbReference>
<evidence type="ECO:0000256" key="3">
    <source>
        <dbReference type="ARBA" id="ARBA00022840"/>
    </source>
</evidence>
<dbReference type="EMBL" id="CAFBOF010000051">
    <property type="protein sequence ID" value="CAB4986935.1"/>
    <property type="molecule type" value="Genomic_DNA"/>
</dbReference>
<dbReference type="PANTHER" id="PTHR42794">
    <property type="entry name" value="HEMIN IMPORT ATP-BINDING PROTEIN HMUV"/>
    <property type="match status" value="1"/>
</dbReference>
<evidence type="ECO:0000313" key="6">
    <source>
        <dbReference type="EMBL" id="CAB4986935.1"/>
    </source>
</evidence>
<keyword evidence="2" id="KW-0547">Nucleotide-binding</keyword>
<dbReference type="FunFam" id="3.40.50.300:FF:000134">
    <property type="entry name" value="Iron-enterobactin ABC transporter ATP-binding protein"/>
    <property type="match status" value="1"/>
</dbReference>
<proteinExistence type="predicted"/>
<accession>A0A6J7RYD9</accession>
<protein>
    <submittedName>
        <fullName evidence="7">Unannotated protein</fullName>
    </submittedName>
</protein>
<dbReference type="SUPFAM" id="SSF52540">
    <property type="entry name" value="P-loop containing nucleoside triphosphate hydrolases"/>
    <property type="match status" value="1"/>
</dbReference>
<feature type="domain" description="ABC transporter" evidence="5">
    <location>
        <begin position="4"/>
        <end position="240"/>
    </location>
</feature>
<evidence type="ECO:0000313" key="7">
    <source>
        <dbReference type="EMBL" id="CAB5033789.1"/>
    </source>
</evidence>
<gene>
    <name evidence="6" type="ORF">UFOPK3897_01489</name>
    <name evidence="7" type="ORF">UFOPK4121_01664</name>
</gene>
<evidence type="ECO:0000259" key="5">
    <source>
        <dbReference type="PROSITE" id="PS50893"/>
    </source>
</evidence>
<dbReference type="GO" id="GO:0016887">
    <property type="term" value="F:ATP hydrolysis activity"/>
    <property type="evidence" value="ECO:0007669"/>
    <property type="project" value="InterPro"/>
</dbReference>
<keyword evidence="1" id="KW-0813">Transport</keyword>
<keyword evidence="4" id="KW-1278">Translocase</keyword>
<dbReference type="InterPro" id="IPR027417">
    <property type="entry name" value="P-loop_NTPase"/>
</dbReference>
<dbReference type="Pfam" id="PF00005">
    <property type="entry name" value="ABC_tran"/>
    <property type="match status" value="1"/>
</dbReference>
<dbReference type="PROSITE" id="PS50893">
    <property type="entry name" value="ABC_TRANSPORTER_2"/>
    <property type="match status" value="1"/>
</dbReference>
<dbReference type="InterPro" id="IPR017871">
    <property type="entry name" value="ABC_transporter-like_CS"/>
</dbReference>
<dbReference type="InterPro" id="IPR003439">
    <property type="entry name" value="ABC_transporter-like_ATP-bd"/>
</dbReference>
<dbReference type="PROSITE" id="PS00211">
    <property type="entry name" value="ABC_TRANSPORTER_1"/>
    <property type="match status" value="1"/>
</dbReference>
<keyword evidence="3" id="KW-0067">ATP-binding</keyword>
<evidence type="ECO:0000256" key="4">
    <source>
        <dbReference type="ARBA" id="ARBA00022967"/>
    </source>
</evidence>
<organism evidence="7">
    <name type="scientific">freshwater metagenome</name>
    <dbReference type="NCBI Taxonomy" id="449393"/>
    <lineage>
        <taxon>unclassified sequences</taxon>
        <taxon>metagenomes</taxon>
        <taxon>ecological metagenomes</taxon>
    </lineage>
</organism>
<reference evidence="7" key="1">
    <citation type="submission" date="2020-05" db="EMBL/GenBank/DDBJ databases">
        <authorList>
            <person name="Chiriac C."/>
            <person name="Salcher M."/>
            <person name="Ghai R."/>
            <person name="Kavagutti S V."/>
        </authorList>
    </citation>
    <scope>NUCLEOTIDE SEQUENCE</scope>
</reference>
<dbReference type="InterPro" id="IPR003593">
    <property type="entry name" value="AAA+_ATPase"/>
</dbReference>
<dbReference type="GO" id="GO:0005524">
    <property type="term" value="F:ATP binding"/>
    <property type="evidence" value="ECO:0007669"/>
    <property type="project" value="UniProtKB-KW"/>
</dbReference>
<dbReference type="Gene3D" id="3.40.50.300">
    <property type="entry name" value="P-loop containing nucleotide triphosphate hydrolases"/>
    <property type="match status" value="1"/>
</dbReference>
<dbReference type="SMART" id="SM00382">
    <property type="entry name" value="AAA"/>
    <property type="match status" value="1"/>
</dbReference>